<evidence type="ECO:0000313" key="12">
    <source>
        <dbReference type="EMBL" id="KJZ76794.1"/>
    </source>
</evidence>
<dbReference type="Pfam" id="PF08022">
    <property type="entry name" value="FAD_binding_8"/>
    <property type="match status" value="1"/>
</dbReference>
<feature type="transmembrane region" description="Helical" evidence="10">
    <location>
        <begin position="111"/>
        <end position="129"/>
    </location>
</feature>
<dbReference type="EMBL" id="KQ030509">
    <property type="protein sequence ID" value="KJZ76794.1"/>
    <property type="molecule type" value="Genomic_DNA"/>
</dbReference>
<evidence type="ECO:0000256" key="7">
    <source>
        <dbReference type="ARBA" id="ARBA00023002"/>
    </source>
</evidence>
<gene>
    <name evidence="12" type="ORF">HIM_03671</name>
</gene>
<keyword evidence="13" id="KW-1185">Reference proteome</keyword>
<dbReference type="GO" id="GO:0006826">
    <property type="term" value="P:iron ion transport"/>
    <property type="evidence" value="ECO:0007669"/>
    <property type="project" value="TreeGrafter"/>
</dbReference>
<dbReference type="InterPro" id="IPR013112">
    <property type="entry name" value="FAD-bd_8"/>
</dbReference>
<evidence type="ECO:0000313" key="13">
    <source>
        <dbReference type="Proteomes" id="UP000054481"/>
    </source>
</evidence>
<evidence type="ECO:0000256" key="1">
    <source>
        <dbReference type="ARBA" id="ARBA00004141"/>
    </source>
</evidence>
<reference evidence="12 13" key="1">
    <citation type="journal article" date="2014" name="Genome Biol. Evol.">
        <title>Comparative genomics and transcriptomics analyses reveal divergent lifestyle features of nematode endoparasitic fungus Hirsutella minnesotensis.</title>
        <authorList>
            <person name="Lai Y."/>
            <person name="Liu K."/>
            <person name="Zhang X."/>
            <person name="Zhang X."/>
            <person name="Li K."/>
            <person name="Wang N."/>
            <person name="Shu C."/>
            <person name="Wu Y."/>
            <person name="Wang C."/>
            <person name="Bushley K.E."/>
            <person name="Xiang M."/>
            <person name="Liu X."/>
        </authorList>
    </citation>
    <scope>NUCLEOTIDE SEQUENCE [LARGE SCALE GENOMIC DNA]</scope>
    <source>
        <strain evidence="12 13">3608</strain>
    </source>
</reference>
<proteinExistence type="inferred from homology"/>
<feature type="transmembrane region" description="Helical" evidence="10">
    <location>
        <begin position="23"/>
        <end position="44"/>
    </location>
</feature>
<dbReference type="AlphaFoldDB" id="A0A0F8A6B6"/>
<feature type="transmembrane region" description="Helical" evidence="10">
    <location>
        <begin position="141"/>
        <end position="159"/>
    </location>
</feature>
<evidence type="ECO:0000256" key="3">
    <source>
        <dbReference type="ARBA" id="ARBA00022448"/>
    </source>
</evidence>
<dbReference type="InterPro" id="IPR017927">
    <property type="entry name" value="FAD-bd_FR_type"/>
</dbReference>
<dbReference type="PANTHER" id="PTHR32361:SF28">
    <property type="entry name" value="FRP1P"/>
    <property type="match status" value="1"/>
</dbReference>
<keyword evidence="6 10" id="KW-1133">Transmembrane helix</keyword>
<dbReference type="Proteomes" id="UP000054481">
    <property type="component" value="Unassembled WGS sequence"/>
</dbReference>
<dbReference type="CDD" id="cd06186">
    <property type="entry name" value="NOX_Duox_like_FAD_NADP"/>
    <property type="match status" value="1"/>
</dbReference>
<keyword evidence="9 10" id="KW-0472">Membrane</keyword>
<dbReference type="InterPro" id="IPR051410">
    <property type="entry name" value="Ferric/Cupric_Reductase"/>
</dbReference>
<dbReference type="SFLD" id="SFLDS00052">
    <property type="entry name" value="Ferric_Reductase_Domain"/>
    <property type="match status" value="1"/>
</dbReference>
<comment type="subcellular location">
    <subcellularLocation>
        <location evidence="1">Membrane</location>
        <topology evidence="1">Multi-pass membrane protein</topology>
    </subcellularLocation>
</comment>
<evidence type="ECO:0000256" key="10">
    <source>
        <dbReference type="SAM" id="Phobius"/>
    </source>
</evidence>
<evidence type="ECO:0000256" key="2">
    <source>
        <dbReference type="ARBA" id="ARBA00006278"/>
    </source>
</evidence>
<feature type="transmembrane region" description="Helical" evidence="10">
    <location>
        <begin position="240"/>
        <end position="260"/>
    </location>
</feature>
<dbReference type="GO" id="GO:0000293">
    <property type="term" value="F:ferric-chelate reductase activity"/>
    <property type="evidence" value="ECO:0007669"/>
    <property type="project" value="UniProtKB-ARBA"/>
</dbReference>
<dbReference type="InterPro" id="IPR013130">
    <property type="entry name" value="Fe3_Rdtase_TM_dom"/>
</dbReference>
<dbReference type="PROSITE" id="PS51384">
    <property type="entry name" value="FAD_FR"/>
    <property type="match status" value="1"/>
</dbReference>
<keyword evidence="8" id="KW-0406">Ion transport</keyword>
<dbReference type="Pfam" id="PF01794">
    <property type="entry name" value="Ferric_reduct"/>
    <property type="match status" value="1"/>
</dbReference>
<keyword evidence="7" id="KW-0560">Oxidoreductase</keyword>
<evidence type="ECO:0000256" key="6">
    <source>
        <dbReference type="ARBA" id="ARBA00022989"/>
    </source>
</evidence>
<keyword evidence="4 10" id="KW-0812">Transmembrane</keyword>
<evidence type="ECO:0000256" key="9">
    <source>
        <dbReference type="ARBA" id="ARBA00023136"/>
    </source>
</evidence>
<protein>
    <recommendedName>
        <fullName evidence="11">FAD-binding FR-type domain-containing protein</fullName>
    </recommendedName>
</protein>
<name>A0A0F8A6B6_9HYPO</name>
<evidence type="ECO:0000259" key="11">
    <source>
        <dbReference type="PROSITE" id="PS51384"/>
    </source>
</evidence>
<keyword evidence="5" id="KW-0249">Electron transport</keyword>
<dbReference type="PANTHER" id="PTHR32361">
    <property type="entry name" value="FERRIC/CUPRIC REDUCTASE TRANSMEMBRANE COMPONENT"/>
    <property type="match status" value="1"/>
</dbReference>
<dbReference type="SUPFAM" id="SSF52343">
    <property type="entry name" value="Ferredoxin reductase-like, C-terminal NADP-linked domain"/>
    <property type="match status" value="1"/>
</dbReference>
<evidence type="ECO:0000256" key="4">
    <source>
        <dbReference type="ARBA" id="ARBA00022692"/>
    </source>
</evidence>
<evidence type="ECO:0000256" key="8">
    <source>
        <dbReference type="ARBA" id="ARBA00023065"/>
    </source>
</evidence>
<dbReference type="InterPro" id="IPR039261">
    <property type="entry name" value="FNR_nucleotide-bd"/>
</dbReference>
<dbReference type="OrthoDB" id="10006946at2759"/>
<feature type="transmembrane region" description="Helical" evidence="10">
    <location>
        <begin position="209"/>
        <end position="228"/>
    </location>
</feature>
<dbReference type="SFLD" id="SFLDG01168">
    <property type="entry name" value="Ferric_reductase_subgroup_(FRE"/>
    <property type="match status" value="1"/>
</dbReference>
<dbReference type="GO" id="GO:0006879">
    <property type="term" value="P:intracellular iron ion homeostasis"/>
    <property type="evidence" value="ECO:0007669"/>
    <property type="project" value="TreeGrafter"/>
</dbReference>
<organism evidence="12 13">
    <name type="scientific">Hirsutella minnesotensis 3608</name>
    <dbReference type="NCBI Taxonomy" id="1043627"/>
    <lineage>
        <taxon>Eukaryota</taxon>
        <taxon>Fungi</taxon>
        <taxon>Dikarya</taxon>
        <taxon>Ascomycota</taxon>
        <taxon>Pezizomycotina</taxon>
        <taxon>Sordariomycetes</taxon>
        <taxon>Hypocreomycetidae</taxon>
        <taxon>Hypocreales</taxon>
        <taxon>Ophiocordycipitaceae</taxon>
        <taxon>Hirsutella</taxon>
    </lineage>
</organism>
<dbReference type="GO" id="GO:0005886">
    <property type="term" value="C:plasma membrane"/>
    <property type="evidence" value="ECO:0007669"/>
    <property type="project" value="TreeGrafter"/>
</dbReference>
<dbReference type="GO" id="GO:0015677">
    <property type="term" value="P:copper ion import"/>
    <property type="evidence" value="ECO:0007669"/>
    <property type="project" value="TreeGrafter"/>
</dbReference>
<accession>A0A0F8A6B6</accession>
<evidence type="ECO:0000256" key="5">
    <source>
        <dbReference type="ARBA" id="ARBA00022982"/>
    </source>
</evidence>
<feature type="transmembrane region" description="Helical" evidence="10">
    <location>
        <begin position="179"/>
        <end position="197"/>
    </location>
</feature>
<dbReference type="InterPro" id="IPR013121">
    <property type="entry name" value="Fe_red_NAD-bd_6"/>
</dbReference>
<sequence length="576" mass="64036">MGWPYELMVDLSAEDKLLRRQNIDFYACLAHYSALTPALAYLLWRLACRALARGTAEGGRGDYQEVPHSPTAKAHRGQLSGRFEVRWRQLCWWAQDDVSVLGMPCGRRDEWLLGFAWFAWLLCLCVVDTGKDYLHLTKRFGAIAVSQLPIQFLMALKVLNPYAFAFKSSHEDINRYHRVLGRIIYALLLLHVLFYNYFFVAAGIWLNRFFAPIVFCGVVANMALNALVTTSLIKDYSYRIFFITHLTSATAIPVLIFFHAPSTRLYLVETLVVLFLDIGVRKVSTITAPSKLELVPGTDLVKVTSAIPAHRLGSFKFLPGSHILLNVPAGSRSTTTQGVQSGTFNFLYNPFTVASVDEDDGITVVTRVRQGPVTLLLGKVASTSPAETGKIPLAIEGPYGTIGKNFNDLLGWGAARILLVAGGIGATFTLPVHQAIKRELPSAKVQLVWAVRGADDAAWAAASLTPEKDIHDNEEFQLYVTGSTDATDGGNGASTDNVEMDSLSHKTTHSQIMHHVRRGRPDLERIINATFRHGLEEPVAVLVCGPTGMTREVRRRVRPWAMRGRKIWWHAESFGW</sequence>
<feature type="domain" description="FAD-binding FR-type" evidence="11">
    <location>
        <begin position="273"/>
        <end position="405"/>
    </location>
</feature>
<dbReference type="Pfam" id="PF08030">
    <property type="entry name" value="NAD_binding_6"/>
    <property type="match status" value="1"/>
</dbReference>
<keyword evidence="3" id="KW-0813">Transport</keyword>
<dbReference type="Gene3D" id="3.40.50.80">
    <property type="entry name" value="Nucleotide-binding domain of ferredoxin-NADP reductase (FNR) module"/>
    <property type="match status" value="1"/>
</dbReference>
<comment type="similarity">
    <text evidence="2">Belongs to the ferric reductase (FRE) family.</text>
</comment>